<dbReference type="RefSeq" id="WP_090251676.1">
    <property type="nucleotide sequence ID" value="NZ_FOAA01000004.1"/>
</dbReference>
<organism evidence="2 3">
    <name type="scientific">Ectothiorhodospira marina</name>
    <dbReference type="NCBI Taxonomy" id="1396821"/>
    <lineage>
        <taxon>Bacteria</taxon>
        <taxon>Pseudomonadati</taxon>
        <taxon>Pseudomonadota</taxon>
        <taxon>Gammaproteobacteria</taxon>
        <taxon>Chromatiales</taxon>
        <taxon>Ectothiorhodospiraceae</taxon>
        <taxon>Ectothiorhodospira</taxon>
    </lineage>
</organism>
<dbReference type="STRING" id="1396821.SAMN05444515_10419"/>
<dbReference type="AlphaFoldDB" id="A0A1H7IWS9"/>
<dbReference type="OrthoDB" id="9762614at2"/>
<protein>
    <submittedName>
        <fullName evidence="2">Disulphide bond corrector protein DsbC</fullName>
    </submittedName>
</protein>
<name>A0A1H7IWS9_9GAMM</name>
<sequence>MRKNTSRILGWLVPGLGALAVVGTLLAWQWPAVDPKTEDAVAGPETTGTAETTADLIEIDAVQEAEDSIRVTLLIDGDWHVNANPASLGFLIPTELSVSARGPLPLKVDYPLGRNIDSGLGDEPWTVYDDGTIIKATLLEEVPGGQLTAEVRVQACHDSGRCLAPDTIQARVVTP</sequence>
<proteinExistence type="predicted"/>
<reference evidence="3" key="1">
    <citation type="submission" date="2016-10" db="EMBL/GenBank/DDBJ databases">
        <authorList>
            <person name="Varghese N."/>
            <person name="Submissions S."/>
        </authorList>
    </citation>
    <scope>NUCLEOTIDE SEQUENCE [LARGE SCALE GENOMIC DNA]</scope>
    <source>
        <strain evidence="3">DSM 241</strain>
    </source>
</reference>
<feature type="domain" description="Thiol:disulfide interchange protein DsbD N-terminal" evidence="1">
    <location>
        <begin position="58"/>
        <end position="171"/>
    </location>
</feature>
<evidence type="ECO:0000313" key="3">
    <source>
        <dbReference type="Proteomes" id="UP000199256"/>
    </source>
</evidence>
<dbReference type="EMBL" id="FOAA01000004">
    <property type="protein sequence ID" value="SEK66684.1"/>
    <property type="molecule type" value="Genomic_DNA"/>
</dbReference>
<dbReference type="InterPro" id="IPR036929">
    <property type="entry name" value="DsbDN_sf"/>
</dbReference>
<dbReference type="InterPro" id="IPR028250">
    <property type="entry name" value="DsbDN"/>
</dbReference>
<gene>
    <name evidence="2" type="ORF">SAMN05444515_10419</name>
</gene>
<evidence type="ECO:0000259" key="1">
    <source>
        <dbReference type="Pfam" id="PF11412"/>
    </source>
</evidence>
<accession>A0A1H7IWS9</accession>
<evidence type="ECO:0000313" key="2">
    <source>
        <dbReference type="EMBL" id="SEK66684.1"/>
    </source>
</evidence>
<dbReference type="Pfam" id="PF11412">
    <property type="entry name" value="DsbD_N"/>
    <property type="match status" value="1"/>
</dbReference>
<keyword evidence="3" id="KW-1185">Reference proteome</keyword>
<dbReference type="Proteomes" id="UP000199256">
    <property type="component" value="Unassembled WGS sequence"/>
</dbReference>
<dbReference type="Gene3D" id="2.60.40.1250">
    <property type="entry name" value="Thiol:disulfide interchange protein DsbD, N-terminal domain"/>
    <property type="match status" value="1"/>
</dbReference>